<dbReference type="RefSeq" id="WP_376840830.1">
    <property type="nucleotide sequence ID" value="NZ_JBHMAU010000068.1"/>
</dbReference>
<name>A0ABV5X3E9_9MICO</name>
<keyword evidence="2" id="KW-1185">Reference proteome</keyword>
<accession>A0ABV5X3E9</accession>
<dbReference type="EMBL" id="JBHMAU010000068">
    <property type="protein sequence ID" value="MFB9776965.1"/>
    <property type="molecule type" value="Genomic_DNA"/>
</dbReference>
<evidence type="ECO:0000313" key="2">
    <source>
        <dbReference type="Proteomes" id="UP001589707"/>
    </source>
</evidence>
<evidence type="ECO:0000313" key="1">
    <source>
        <dbReference type="EMBL" id="MFB9776965.1"/>
    </source>
</evidence>
<reference evidence="1 2" key="1">
    <citation type="submission" date="2024-09" db="EMBL/GenBank/DDBJ databases">
        <authorList>
            <person name="Sun Q."/>
            <person name="Mori K."/>
        </authorList>
    </citation>
    <scope>NUCLEOTIDE SEQUENCE [LARGE SCALE GENOMIC DNA]</scope>
    <source>
        <strain evidence="1 2">JCM 11683</strain>
    </source>
</reference>
<comment type="caution">
    <text evidence="1">The sequence shown here is derived from an EMBL/GenBank/DDBJ whole genome shotgun (WGS) entry which is preliminary data.</text>
</comment>
<dbReference type="Proteomes" id="UP001589707">
    <property type="component" value="Unassembled WGS sequence"/>
</dbReference>
<gene>
    <name evidence="1" type="ORF">ACFFN1_11245</name>
</gene>
<proteinExistence type="predicted"/>
<protein>
    <submittedName>
        <fullName evidence="1">Uncharacterized protein</fullName>
    </submittedName>
</protein>
<organism evidence="1 2">
    <name type="scientific">Brevibacterium otitidis</name>
    <dbReference type="NCBI Taxonomy" id="53364"/>
    <lineage>
        <taxon>Bacteria</taxon>
        <taxon>Bacillati</taxon>
        <taxon>Actinomycetota</taxon>
        <taxon>Actinomycetes</taxon>
        <taxon>Micrococcales</taxon>
        <taxon>Brevibacteriaceae</taxon>
        <taxon>Brevibacterium</taxon>
    </lineage>
</organism>
<sequence>MVTMKTAVAAQGYSMVRQKTFGSTPYEMWSLTSQATRERFFAVVVRTLNRDSLFRISDVVAFGRRFKVASAVILRAGDDVEIVSPEEALAAVSDRLRTQLTRRITRAEVTTQTTDELPAAEIEKDLALLEQEIADIEEEIRGAP</sequence>